<dbReference type="RefSeq" id="WP_006351960.1">
    <property type="nucleotide sequence ID" value="NZ_ADNY01000029.1"/>
</dbReference>
<dbReference type="InterPro" id="IPR036412">
    <property type="entry name" value="HAD-like_sf"/>
</dbReference>
<dbReference type="SFLD" id="SFLDG01140">
    <property type="entry name" value="C2.B:_Phosphomannomutase_and_P"/>
    <property type="match status" value="1"/>
</dbReference>
<evidence type="ECO:0000313" key="2">
    <source>
        <dbReference type="Proteomes" id="UP000004069"/>
    </source>
</evidence>
<dbReference type="SFLD" id="SFLDS00003">
    <property type="entry name" value="Haloacid_Dehalogenase"/>
    <property type="match status" value="1"/>
</dbReference>
<dbReference type="GO" id="GO:0005829">
    <property type="term" value="C:cytosol"/>
    <property type="evidence" value="ECO:0007669"/>
    <property type="project" value="TreeGrafter"/>
</dbReference>
<dbReference type="SUPFAM" id="SSF56784">
    <property type="entry name" value="HAD-like"/>
    <property type="match status" value="1"/>
</dbReference>
<dbReference type="GO" id="GO:0016791">
    <property type="term" value="F:phosphatase activity"/>
    <property type="evidence" value="ECO:0007669"/>
    <property type="project" value="UniProtKB-ARBA"/>
</dbReference>
<gene>
    <name evidence="1" type="ORF">HMPREF0493_0808</name>
</gene>
<sequence>MTKIPFKAVVVDMDGTFVDKNNQFNRTEFKEILAQLQANGIHFIAASGRPAARLADDFKGFNDHVDFVADNGAVLVRDQKVIQATAYSKEAVLKMTKIIQDDFPKALPVTLISGVKHTYCLKSIPEDKKKMMFFFYPNTVEIDDFANLPDDTYTKVTISYPYYIGKDIAREYNQICDEKTEFKTSGFENIDLVPAGVNKGIGLKKMLKYLQVKPNEIIAFGDSGNDIEMLEMTDMSYCMANGTDDAKKAAKFEAPSNTDDGVFKVLKKYLQE</sequence>
<reference evidence="1 2" key="1">
    <citation type="submission" date="2010-04" db="EMBL/GenBank/DDBJ databases">
        <authorList>
            <person name="Muzny D."/>
            <person name="Qin X."/>
            <person name="Deng J."/>
            <person name="Jiang H."/>
            <person name="Liu Y."/>
            <person name="Qu J."/>
            <person name="Song X.-Z."/>
            <person name="Zhang L."/>
            <person name="Thornton R."/>
            <person name="Coyle M."/>
            <person name="Francisco L."/>
            <person name="Jackson L."/>
            <person name="Javaid M."/>
            <person name="Korchina V."/>
            <person name="Kovar C."/>
            <person name="Mata R."/>
            <person name="Mathew T."/>
            <person name="Ngo R."/>
            <person name="Nguyen L."/>
            <person name="Nguyen N."/>
            <person name="Okwuonu G."/>
            <person name="Ongeri F."/>
            <person name="Pham C."/>
            <person name="Simmons D."/>
            <person name="Wilczek-Boney K."/>
            <person name="Hale W."/>
            <person name="Jakkamsetti A."/>
            <person name="Pham P."/>
            <person name="Ruth R."/>
            <person name="San Lucas F."/>
            <person name="Warren J."/>
            <person name="Zhang J."/>
            <person name="Zhao Z."/>
            <person name="Zhou C."/>
            <person name="Zhu D."/>
            <person name="Lee S."/>
            <person name="Bess C."/>
            <person name="Blankenburg K."/>
            <person name="Forbes L."/>
            <person name="Fu Q."/>
            <person name="Gubbala S."/>
            <person name="Hirani K."/>
            <person name="Jayaseelan J.C."/>
            <person name="Lara F."/>
            <person name="Munidasa M."/>
            <person name="Palculict T."/>
            <person name="Patil S."/>
            <person name="Pu L.-L."/>
            <person name="Saada N."/>
            <person name="Tang L."/>
            <person name="Weissenberger G."/>
            <person name="Zhu Y."/>
            <person name="Hemphill L."/>
            <person name="Shang Y."/>
            <person name="Youmans B."/>
            <person name="Ayvaz T."/>
            <person name="Ross M."/>
            <person name="Santibanez J."/>
            <person name="Aqrawi P."/>
            <person name="Gross S."/>
            <person name="Joshi V."/>
            <person name="Fowler G."/>
            <person name="Nazareth L."/>
            <person name="Reid J."/>
            <person name="Worley K."/>
            <person name="Petrosino J."/>
            <person name="Highlander S."/>
            <person name="Gibbs R."/>
        </authorList>
    </citation>
    <scope>NUCLEOTIDE SEQUENCE [LARGE SCALE GENOMIC DNA]</scope>
    <source>
        <strain evidence="1 2">DSM 11664</strain>
    </source>
</reference>
<dbReference type="Gene3D" id="3.40.50.1000">
    <property type="entry name" value="HAD superfamily/HAD-like"/>
    <property type="match status" value="1"/>
</dbReference>
<dbReference type="GO" id="GO:0000287">
    <property type="term" value="F:magnesium ion binding"/>
    <property type="evidence" value="ECO:0007669"/>
    <property type="project" value="TreeGrafter"/>
</dbReference>
<protein>
    <submittedName>
        <fullName evidence="1">Cof-like hydrolase</fullName>
    </submittedName>
</protein>
<dbReference type="Gene3D" id="3.30.1240.10">
    <property type="match status" value="1"/>
</dbReference>
<dbReference type="NCBIfam" id="TIGR00099">
    <property type="entry name" value="Cof-subfamily"/>
    <property type="match status" value="1"/>
</dbReference>
<accession>D4YTE7</accession>
<dbReference type="InterPro" id="IPR000150">
    <property type="entry name" value="Cof"/>
</dbReference>
<dbReference type="Pfam" id="PF08282">
    <property type="entry name" value="Hydrolase_3"/>
    <property type="match status" value="1"/>
</dbReference>
<dbReference type="PANTHER" id="PTHR10000">
    <property type="entry name" value="PHOSPHOSERINE PHOSPHATASE"/>
    <property type="match status" value="1"/>
</dbReference>
<evidence type="ECO:0000313" key="1">
    <source>
        <dbReference type="EMBL" id="EFG55617.1"/>
    </source>
</evidence>
<dbReference type="NCBIfam" id="TIGR01484">
    <property type="entry name" value="HAD-SF-IIB"/>
    <property type="match status" value="1"/>
</dbReference>
<dbReference type="OrthoDB" id="9814970at2"/>
<comment type="caution">
    <text evidence="1">The sequence shown here is derived from an EMBL/GenBank/DDBJ whole genome shotgun (WGS) entry which is preliminary data.</text>
</comment>
<dbReference type="eggNOG" id="COG0561">
    <property type="taxonomic scope" value="Bacteria"/>
</dbReference>
<dbReference type="InterPro" id="IPR023214">
    <property type="entry name" value="HAD_sf"/>
</dbReference>
<dbReference type="EMBL" id="ADNY01000029">
    <property type="protein sequence ID" value="EFG55617.1"/>
    <property type="molecule type" value="Genomic_DNA"/>
</dbReference>
<dbReference type="PANTHER" id="PTHR10000:SF53">
    <property type="entry name" value="5-AMINO-6-(5-PHOSPHO-D-RIBITYLAMINO)URACIL PHOSPHATASE YBJI-RELATED"/>
    <property type="match status" value="1"/>
</dbReference>
<dbReference type="InterPro" id="IPR006379">
    <property type="entry name" value="HAD-SF_hydro_IIB"/>
</dbReference>
<keyword evidence="1" id="KW-0378">Hydrolase</keyword>
<dbReference type="CDD" id="cd07518">
    <property type="entry name" value="HAD_YbiV-Like"/>
    <property type="match status" value="1"/>
</dbReference>
<organism evidence="1 2">
    <name type="scientific">Lactobacillus amylolyticus DSM 11664</name>
    <dbReference type="NCBI Taxonomy" id="585524"/>
    <lineage>
        <taxon>Bacteria</taxon>
        <taxon>Bacillati</taxon>
        <taxon>Bacillota</taxon>
        <taxon>Bacilli</taxon>
        <taxon>Lactobacillales</taxon>
        <taxon>Lactobacillaceae</taxon>
        <taxon>Lactobacillus</taxon>
    </lineage>
</organism>
<dbReference type="PATRIC" id="fig|585524.9.peg.36"/>
<dbReference type="AlphaFoldDB" id="D4YTE7"/>
<proteinExistence type="predicted"/>
<dbReference type="Proteomes" id="UP000004069">
    <property type="component" value="Unassembled WGS sequence"/>
</dbReference>
<keyword evidence="2" id="KW-1185">Reference proteome</keyword>
<dbReference type="STRING" id="83683.B1745_01155"/>
<name>D4YTE7_9LACO</name>